<comment type="caution">
    <text evidence="2">The sequence shown here is derived from an EMBL/GenBank/DDBJ whole genome shotgun (WGS) entry which is preliminary data.</text>
</comment>
<dbReference type="OrthoDB" id="3800288at2759"/>
<reference evidence="2" key="2">
    <citation type="submission" date="2020-09" db="EMBL/GenBank/DDBJ databases">
        <title>Reference genome assembly for Australian Ascochyta lentis isolate Al4.</title>
        <authorList>
            <person name="Lee R.C."/>
            <person name="Farfan-Caceres L.M."/>
            <person name="Debler J.W."/>
            <person name="Williams A.H."/>
            <person name="Henares B.M."/>
        </authorList>
    </citation>
    <scope>NUCLEOTIDE SEQUENCE</scope>
    <source>
        <strain evidence="2">Al4</strain>
    </source>
</reference>
<organism evidence="2 3">
    <name type="scientific">Ascochyta lentis</name>
    <dbReference type="NCBI Taxonomy" id="205686"/>
    <lineage>
        <taxon>Eukaryota</taxon>
        <taxon>Fungi</taxon>
        <taxon>Dikarya</taxon>
        <taxon>Ascomycota</taxon>
        <taxon>Pezizomycotina</taxon>
        <taxon>Dothideomycetes</taxon>
        <taxon>Pleosporomycetidae</taxon>
        <taxon>Pleosporales</taxon>
        <taxon>Pleosporineae</taxon>
        <taxon>Didymellaceae</taxon>
        <taxon>Ascochyta</taxon>
    </lineage>
</organism>
<protein>
    <submittedName>
        <fullName evidence="2">Uncharacterized protein</fullName>
    </submittedName>
</protein>
<dbReference type="EMBL" id="RZGK01000006">
    <property type="protein sequence ID" value="KAF9698329.1"/>
    <property type="molecule type" value="Genomic_DNA"/>
</dbReference>
<name>A0A8H7J5N7_9PLEO</name>
<accession>A0A8H7J5N7</accession>
<reference evidence="2" key="1">
    <citation type="submission" date="2018-12" db="EMBL/GenBank/DDBJ databases">
        <authorList>
            <person name="Syme R.A."/>
            <person name="Farfan-Caceres L."/>
            <person name="Lichtenzveig J."/>
        </authorList>
    </citation>
    <scope>NUCLEOTIDE SEQUENCE</scope>
    <source>
        <strain evidence="2">Al4</strain>
    </source>
</reference>
<keyword evidence="3" id="KW-1185">Reference proteome</keyword>
<dbReference type="Proteomes" id="UP000651452">
    <property type="component" value="Unassembled WGS sequence"/>
</dbReference>
<gene>
    <name evidence="2" type="ORF">EKO04_003850</name>
</gene>
<proteinExistence type="predicted"/>
<feature type="region of interest" description="Disordered" evidence="1">
    <location>
        <begin position="126"/>
        <end position="260"/>
    </location>
</feature>
<feature type="compositionally biased region" description="Basic and acidic residues" evidence="1">
    <location>
        <begin position="234"/>
        <end position="248"/>
    </location>
</feature>
<evidence type="ECO:0000313" key="2">
    <source>
        <dbReference type="EMBL" id="KAF9698329.1"/>
    </source>
</evidence>
<feature type="compositionally biased region" description="Basic and acidic residues" evidence="1">
    <location>
        <begin position="149"/>
        <end position="163"/>
    </location>
</feature>
<dbReference type="AlphaFoldDB" id="A0A8H7J5N7"/>
<evidence type="ECO:0000313" key="3">
    <source>
        <dbReference type="Proteomes" id="UP000651452"/>
    </source>
</evidence>
<sequence>MPKSVYEEQLEAAERLFDDEKECIRLAKHNLADPTIPPYYVFQNLLLISSATEGWDGAEIWMRAARQSYHTFHIEASRRQNTAALAVPEQLEQVNQFLEEDLTEILDQKREEMVYTPPDERQSFFWEGTASDFGVEDKDDEEDEDEGDKDDKDHKEDEQDVAKGTETIVLPIRNLSASHAKGKMPGPAIPNPTANAVRKTAAAPTKSYLRDTASFATKKRGLQEETTDNTHPQEQAKSRAAQGREKSRVVQCRAKSRVDV</sequence>
<feature type="compositionally biased region" description="Acidic residues" evidence="1">
    <location>
        <begin position="137"/>
        <end position="148"/>
    </location>
</feature>
<evidence type="ECO:0000256" key="1">
    <source>
        <dbReference type="SAM" id="MobiDB-lite"/>
    </source>
</evidence>